<proteinExistence type="predicted"/>
<protein>
    <recommendedName>
        <fullName evidence="2">BioF2-like acetyltransferase domain-containing protein</fullName>
    </recommendedName>
</protein>
<organism evidence="3 4">
    <name type="scientific">Rhodobium orientis</name>
    <dbReference type="NCBI Taxonomy" id="34017"/>
    <lineage>
        <taxon>Bacteria</taxon>
        <taxon>Pseudomonadati</taxon>
        <taxon>Pseudomonadota</taxon>
        <taxon>Alphaproteobacteria</taxon>
        <taxon>Hyphomicrobiales</taxon>
        <taxon>Rhodobiaceae</taxon>
        <taxon>Rhodobium</taxon>
    </lineage>
</organism>
<dbReference type="InterPro" id="IPR038740">
    <property type="entry name" value="BioF2-like_GNAT_dom"/>
</dbReference>
<dbReference type="SUPFAM" id="SSF55729">
    <property type="entry name" value="Acyl-CoA N-acyltransferases (Nat)"/>
    <property type="match status" value="1"/>
</dbReference>
<evidence type="ECO:0000313" key="3">
    <source>
        <dbReference type="EMBL" id="RAI28501.1"/>
    </source>
</evidence>
<evidence type="ECO:0000256" key="1">
    <source>
        <dbReference type="SAM" id="MobiDB-lite"/>
    </source>
</evidence>
<evidence type="ECO:0000313" key="4">
    <source>
        <dbReference type="Proteomes" id="UP000249299"/>
    </source>
</evidence>
<sequence>MANAFEIPGLHGMAPTAGDPAGDRPGAYPWLGRGRADAGTSSHGDFSLRTVPVADIPAPDAAGNFFVHPAYLAALGLNDVLMLERPDEDPAFFTERHGHLVHLGRLATLTPARIDALCDTLFRGTDANSVVLEDIVAPQTPAPLRPHHRFAYQADWRMAIGPDVTHISSRRASTMRRKWKLLAKETGGHVEFHFERCRPGDVAAIADLNRTKIESAGGHHQLDDQKRAILEATAVQTGYTAKLTLDGRIIAGNIICTAGTSAFFNIMGYDLAFSKFSPGLQVHLAALRELGERGYRDVHLLWGDSPWKQDVGADRQELTTLVVMRNRRVFLTPEHWAAFAPFLIQATRRRLKPIAERLLGEALISRLRHLLSNSH</sequence>
<comment type="caution">
    <text evidence="3">The sequence shown here is derived from an EMBL/GenBank/DDBJ whole genome shotgun (WGS) entry which is preliminary data.</text>
</comment>
<keyword evidence="4" id="KW-1185">Reference proteome</keyword>
<feature type="region of interest" description="Disordered" evidence="1">
    <location>
        <begin position="12"/>
        <end position="36"/>
    </location>
</feature>
<accession>A0A327JR12</accession>
<reference evidence="3 4" key="1">
    <citation type="submission" date="2017-07" db="EMBL/GenBank/DDBJ databases">
        <title>Draft Genome Sequences of Select Purple Nonsulfur Bacteria.</title>
        <authorList>
            <person name="Lasarre B."/>
            <person name="Mckinlay J.B."/>
        </authorList>
    </citation>
    <scope>NUCLEOTIDE SEQUENCE [LARGE SCALE GENOMIC DNA]</scope>
    <source>
        <strain evidence="3 4">DSM 11290</strain>
    </source>
</reference>
<name>A0A327JR12_9HYPH</name>
<dbReference type="Pfam" id="PF13480">
    <property type="entry name" value="Acetyltransf_6"/>
    <property type="match status" value="1"/>
</dbReference>
<dbReference type="InterPro" id="IPR016181">
    <property type="entry name" value="Acyl_CoA_acyltransferase"/>
</dbReference>
<dbReference type="OrthoDB" id="213519at2"/>
<dbReference type="Proteomes" id="UP000249299">
    <property type="component" value="Unassembled WGS sequence"/>
</dbReference>
<gene>
    <name evidence="3" type="ORF">CH339_06340</name>
</gene>
<feature type="domain" description="BioF2-like acetyltransferase" evidence="2">
    <location>
        <begin position="170"/>
        <end position="309"/>
    </location>
</feature>
<evidence type="ECO:0000259" key="2">
    <source>
        <dbReference type="Pfam" id="PF13480"/>
    </source>
</evidence>
<dbReference type="AlphaFoldDB" id="A0A327JR12"/>
<dbReference type="EMBL" id="NPEV01000009">
    <property type="protein sequence ID" value="RAI28501.1"/>
    <property type="molecule type" value="Genomic_DNA"/>
</dbReference>